<dbReference type="GO" id="GO:0004252">
    <property type="term" value="F:serine-type endopeptidase activity"/>
    <property type="evidence" value="ECO:0007669"/>
    <property type="project" value="InterPro"/>
</dbReference>
<dbReference type="InterPro" id="IPR001254">
    <property type="entry name" value="Trypsin_dom"/>
</dbReference>
<evidence type="ECO:0000256" key="1">
    <source>
        <dbReference type="ARBA" id="ARBA00024195"/>
    </source>
</evidence>
<dbReference type="GO" id="GO:0006508">
    <property type="term" value="P:proteolysis"/>
    <property type="evidence" value="ECO:0007669"/>
    <property type="project" value="InterPro"/>
</dbReference>
<dbReference type="InterPro" id="IPR009003">
    <property type="entry name" value="Peptidase_S1_PA"/>
</dbReference>
<name>A0A182NVP5_9DIPT</name>
<proteinExistence type="inferred from homology"/>
<dbReference type="Gene3D" id="2.40.10.10">
    <property type="entry name" value="Trypsin-like serine proteases"/>
    <property type="match status" value="4"/>
</dbReference>
<dbReference type="AlphaFoldDB" id="A0A182NVP5"/>
<dbReference type="Proteomes" id="UP000075884">
    <property type="component" value="Unassembled WGS sequence"/>
</dbReference>
<dbReference type="PANTHER" id="PTHR24260">
    <property type="match status" value="1"/>
</dbReference>
<reference evidence="3" key="2">
    <citation type="submission" date="2020-05" db="UniProtKB">
        <authorList>
            <consortium name="EnsemblMetazoa"/>
        </authorList>
    </citation>
    <scope>IDENTIFICATION</scope>
    <source>
        <strain evidence="3">WRAIR2</strain>
    </source>
</reference>
<reference evidence="4" key="1">
    <citation type="submission" date="2013-03" db="EMBL/GenBank/DDBJ databases">
        <title>The Genome Sequence of Anopheles dirus WRAIR2.</title>
        <authorList>
            <consortium name="The Broad Institute Genomics Platform"/>
            <person name="Neafsey D.E."/>
            <person name="Walton C."/>
            <person name="Walker B."/>
            <person name="Young S.K."/>
            <person name="Zeng Q."/>
            <person name="Gargeya S."/>
            <person name="Fitzgerald M."/>
            <person name="Haas B."/>
            <person name="Abouelleil A."/>
            <person name="Allen A.W."/>
            <person name="Alvarado L."/>
            <person name="Arachchi H.M."/>
            <person name="Berlin A.M."/>
            <person name="Chapman S.B."/>
            <person name="Gainer-Dewar J."/>
            <person name="Goldberg J."/>
            <person name="Griggs A."/>
            <person name="Gujja S."/>
            <person name="Hansen M."/>
            <person name="Howarth C."/>
            <person name="Imamovic A."/>
            <person name="Ireland A."/>
            <person name="Larimer J."/>
            <person name="McCowan C."/>
            <person name="Murphy C."/>
            <person name="Pearson M."/>
            <person name="Poon T.W."/>
            <person name="Priest M."/>
            <person name="Roberts A."/>
            <person name="Saif S."/>
            <person name="Shea T."/>
            <person name="Sisk P."/>
            <person name="Sykes S."/>
            <person name="Wortman J."/>
            <person name="Nusbaum C."/>
            <person name="Birren B."/>
        </authorList>
    </citation>
    <scope>NUCLEOTIDE SEQUENCE [LARGE SCALE GENOMIC DNA]</scope>
    <source>
        <strain evidence="4">WRAIR2</strain>
    </source>
</reference>
<protein>
    <recommendedName>
        <fullName evidence="2">Peptidase S1 domain-containing protein</fullName>
    </recommendedName>
</protein>
<dbReference type="SMART" id="SM00020">
    <property type="entry name" value="Tryp_SPc"/>
    <property type="match status" value="1"/>
</dbReference>
<feature type="domain" description="Peptidase S1" evidence="2">
    <location>
        <begin position="1"/>
        <end position="159"/>
    </location>
</feature>
<feature type="domain" description="Peptidase S1" evidence="2">
    <location>
        <begin position="210"/>
        <end position="401"/>
    </location>
</feature>
<dbReference type="PROSITE" id="PS50240">
    <property type="entry name" value="TRYPSIN_DOM"/>
    <property type="match status" value="3"/>
</dbReference>
<dbReference type="VEuPathDB" id="VectorBase:ADIR011746"/>
<accession>A0A182NVP5</accession>
<sequence>QKSIAHDIALVKLASNITFTKYVQPVCIWNLNDQENPIIGKNGTIVGFGLTENDTVSDRLKNALIGIVDPLQCIESDRGAFGHLLTSEMICGKGQNGVSACNGDSGGGMFFEINGKWFVRGLVSFTPGRENNSHLCDGNKNTVFTDVAKYEGWITQYVDPRVLHDPNDLIVDYDEKLKLFNFDTCGVIDSGIRSYGILKKQSGFENDKSCFVTFISGWYAVGPARCFPNDGIRLEVEFMWTTKQIQRVIIHPKFDSATYANDIVMIEPLNFANTKEFDVIPICLPVTPEMRFRSFDNLYMKAQISDIPVSYLNDTDCRAKHIVAHSILQVNQVCIELEASRIESLYRDVDGVPVYQKRTRGNRTQNYLYGVQTQGYFLNTSRAAVIIHTNEYIDWILYNMGLNDPEETEREKSTLGDDFEILKKLQNEEWFTSFTNSRCGLDEANSNKLIRDPIFPWIGWLHTSRNVTLAELRNNAIATYYSCQTDDCNTLIQEVEVRRVIIHPNYTKSPRRNDIALIEVWPKIDEYHPYIRSICIPWTENLRRSKPLRLTVSTINYFWINQKQLMQENSTSCQQRFRLGGFQLEEKDISICTISSGGEETVGIVPGAPLQAEIVYDGERRHLLRGLSYDLTDSKRTFFQTKLKNFYMRQLFTVINPHLLWIMNGVKRMYRENRSIISNAASKANQLKSDQVHLWPIRNTRKRRLFDFKTCGADITKNSEHPLTRNIPWFGLIHRTNEIDELHKCAVILISAWYGITTASCAVNYTGDVVFSNNGSVHRFSIQKVVVHSKSRPGDLNINIALIQLAKSSNSLNPICLPVIDSIRTLGYKKSDLLTFSNEVPVQIKHGYLNELYIRSVGDRYVDSIYCQIYRNESRIKIERHQSTPLQLNSSICIHYSPFSFIKDTGSEVEGSPMFSEHEVQGVKRFFLRAISLKSGRIARYASMFYLEIDDFLDWILDNMNETLHLNKLHLSERIWS</sequence>
<evidence type="ECO:0000259" key="2">
    <source>
        <dbReference type="PROSITE" id="PS50240"/>
    </source>
</evidence>
<dbReference type="PANTHER" id="PTHR24260:SF136">
    <property type="entry name" value="GH08193P-RELATED"/>
    <property type="match status" value="1"/>
</dbReference>
<keyword evidence="4" id="KW-1185">Reference proteome</keyword>
<organism evidence="3 4">
    <name type="scientific">Anopheles dirus</name>
    <dbReference type="NCBI Taxonomy" id="7168"/>
    <lineage>
        <taxon>Eukaryota</taxon>
        <taxon>Metazoa</taxon>
        <taxon>Ecdysozoa</taxon>
        <taxon>Arthropoda</taxon>
        <taxon>Hexapoda</taxon>
        <taxon>Insecta</taxon>
        <taxon>Pterygota</taxon>
        <taxon>Neoptera</taxon>
        <taxon>Endopterygota</taxon>
        <taxon>Diptera</taxon>
        <taxon>Nematocera</taxon>
        <taxon>Culicoidea</taxon>
        <taxon>Culicidae</taxon>
        <taxon>Anophelinae</taxon>
        <taxon>Anopheles</taxon>
    </lineage>
</organism>
<dbReference type="InterPro" id="IPR043504">
    <property type="entry name" value="Peptidase_S1_PA_chymotrypsin"/>
</dbReference>
<feature type="domain" description="Peptidase S1" evidence="2">
    <location>
        <begin position="715"/>
        <end position="961"/>
    </location>
</feature>
<comment type="similarity">
    <text evidence="1">Belongs to the peptidase S1 family. CLIP subfamily.</text>
</comment>
<dbReference type="InterPro" id="IPR051333">
    <property type="entry name" value="CLIP_Serine_Protease"/>
</dbReference>
<dbReference type="STRING" id="7168.A0A182NVP5"/>
<dbReference type="EnsemblMetazoa" id="ADIR011746-RA">
    <property type="protein sequence ID" value="ADIR011746-PA"/>
    <property type="gene ID" value="ADIR011746"/>
</dbReference>
<evidence type="ECO:0000313" key="4">
    <source>
        <dbReference type="Proteomes" id="UP000075884"/>
    </source>
</evidence>
<evidence type="ECO:0000313" key="3">
    <source>
        <dbReference type="EnsemblMetazoa" id="ADIR011746-PA"/>
    </source>
</evidence>
<dbReference type="Pfam" id="PF00089">
    <property type="entry name" value="Trypsin"/>
    <property type="match status" value="2"/>
</dbReference>
<dbReference type="SUPFAM" id="SSF50494">
    <property type="entry name" value="Trypsin-like serine proteases"/>
    <property type="match status" value="4"/>
</dbReference>